<feature type="compositionally biased region" description="Low complexity" evidence="3">
    <location>
        <begin position="279"/>
        <end position="288"/>
    </location>
</feature>
<dbReference type="Pfam" id="PF04203">
    <property type="entry name" value="Sortase"/>
    <property type="match status" value="1"/>
</dbReference>
<feature type="active site" description="Acyl-thioester intermediate" evidence="2">
    <location>
        <position position="200"/>
    </location>
</feature>
<feature type="compositionally biased region" description="Basic and acidic residues" evidence="3">
    <location>
        <begin position="292"/>
        <end position="303"/>
    </location>
</feature>
<gene>
    <name evidence="5" type="ORF">CWC39_06875</name>
</gene>
<keyword evidence="4" id="KW-1133">Transmembrane helix</keyword>
<dbReference type="NCBIfam" id="TIGR01076">
    <property type="entry name" value="sortase_fam"/>
    <property type="match status" value="1"/>
</dbReference>
<organism evidence="5 6">
    <name type="scientific">Corynebacterium heidelbergense</name>
    <dbReference type="NCBI Taxonomy" id="2055947"/>
    <lineage>
        <taxon>Bacteria</taxon>
        <taxon>Bacillati</taxon>
        <taxon>Actinomycetota</taxon>
        <taxon>Actinomycetes</taxon>
        <taxon>Mycobacteriales</taxon>
        <taxon>Corynebacteriaceae</taxon>
        <taxon>Corynebacterium</taxon>
    </lineage>
</organism>
<dbReference type="SUPFAM" id="SSF63817">
    <property type="entry name" value="Sortase"/>
    <property type="match status" value="1"/>
</dbReference>
<dbReference type="Gene3D" id="2.40.260.10">
    <property type="entry name" value="Sortase"/>
    <property type="match status" value="1"/>
</dbReference>
<dbReference type="OrthoDB" id="5242161at2"/>
<feature type="region of interest" description="Disordered" evidence="3">
    <location>
        <begin position="267"/>
        <end position="303"/>
    </location>
</feature>
<reference evidence="5 6" key="1">
    <citation type="journal article" date="2018" name="Syst. Appl. Microbiol.">
        <title>Corynebacterium heidelbergense sp. nov., isolated from the preen glands of Egyptian geese (Alopochen aegyptiacus).</title>
        <authorList>
            <person name="Braun M.S."/>
            <person name="Wang E."/>
            <person name="Zimmermann S."/>
            <person name="Wink M."/>
        </authorList>
    </citation>
    <scope>NUCLEOTIDE SEQUENCE [LARGE SCALE GENOMIC DNA]</scope>
    <source>
        <strain evidence="5 6">DSM 104638</strain>
    </source>
</reference>
<evidence type="ECO:0000313" key="6">
    <source>
        <dbReference type="Proteomes" id="UP000251047"/>
    </source>
</evidence>
<feature type="transmembrane region" description="Helical" evidence="4">
    <location>
        <begin position="237"/>
        <end position="258"/>
    </location>
</feature>
<keyword evidence="1" id="KW-0378">Hydrolase</keyword>
<proteinExistence type="predicted"/>
<evidence type="ECO:0000256" key="1">
    <source>
        <dbReference type="ARBA" id="ARBA00022801"/>
    </source>
</evidence>
<accession>A0A364VAX1</accession>
<dbReference type="Proteomes" id="UP000251047">
    <property type="component" value="Unassembled WGS sequence"/>
</dbReference>
<feature type="active site" description="Proton donor/acceptor" evidence="2">
    <location>
        <position position="138"/>
    </location>
</feature>
<dbReference type="EMBL" id="PHQP01000048">
    <property type="protein sequence ID" value="RAV33761.1"/>
    <property type="molecule type" value="Genomic_DNA"/>
</dbReference>
<name>A0A364VAX1_9CORY</name>
<comment type="caution">
    <text evidence="5">The sequence shown here is derived from an EMBL/GenBank/DDBJ whole genome shotgun (WGS) entry which is preliminary data.</text>
</comment>
<evidence type="ECO:0000256" key="4">
    <source>
        <dbReference type="SAM" id="Phobius"/>
    </source>
</evidence>
<dbReference type="AlphaFoldDB" id="A0A364VAX1"/>
<protein>
    <submittedName>
        <fullName evidence="5">Class C sortase</fullName>
    </submittedName>
</protein>
<sequence>MLAGVCLLLYPVAATWIQNKMQSNAAQSYTQQIQDNTTAEQRRESLERAHQWNTDHAQGPILDPWLARVDKSNTEYAQYLKQLDLQDVMARVKIPSINSDLPVYHGTDQETLSRGVGHLFGSSLPVGGDGTHAVLTGHTGLANATLWDNLTKVKKGDAFYINVSGETLKYQVDDIRVVLPEQTDNLRPVPGQDLITLITCTPYGVNSHRLLVTGKRVPMDPKEAEDVLNSGSVPLQWWQKLAIAAAAVVLLVLLWWMLRARKKRSQAAQAVGKGEDATTLETATTPRTGGKHRPENTRGKAGR</sequence>
<evidence type="ECO:0000256" key="3">
    <source>
        <dbReference type="SAM" id="MobiDB-lite"/>
    </source>
</evidence>
<evidence type="ECO:0000313" key="5">
    <source>
        <dbReference type="EMBL" id="RAV33761.1"/>
    </source>
</evidence>
<dbReference type="InterPro" id="IPR005754">
    <property type="entry name" value="Sortase"/>
</dbReference>
<dbReference type="NCBIfam" id="NF033745">
    <property type="entry name" value="class_C_sortase"/>
    <property type="match status" value="1"/>
</dbReference>
<keyword evidence="4" id="KW-0812">Transmembrane</keyword>
<keyword evidence="4" id="KW-0472">Membrane</keyword>
<dbReference type="GO" id="GO:0016787">
    <property type="term" value="F:hydrolase activity"/>
    <property type="evidence" value="ECO:0007669"/>
    <property type="project" value="UniProtKB-KW"/>
</dbReference>
<dbReference type="InterPro" id="IPR042002">
    <property type="entry name" value="Sortase_C"/>
</dbReference>
<dbReference type="CDD" id="cd05827">
    <property type="entry name" value="Sortase_C"/>
    <property type="match status" value="1"/>
</dbReference>
<dbReference type="InterPro" id="IPR023365">
    <property type="entry name" value="Sortase_dom-sf"/>
</dbReference>
<evidence type="ECO:0000256" key="2">
    <source>
        <dbReference type="PIRSR" id="PIRSR605754-1"/>
    </source>
</evidence>